<accession>A0A5S3WIC3</accession>
<dbReference type="InterPro" id="IPR050428">
    <property type="entry name" value="TCS_sensor_his_kinase"/>
</dbReference>
<evidence type="ECO:0000256" key="4">
    <source>
        <dbReference type="ARBA" id="ARBA00022679"/>
    </source>
</evidence>
<dbReference type="PANTHER" id="PTHR45436:SF5">
    <property type="entry name" value="SENSOR HISTIDINE KINASE TRCS"/>
    <property type="match status" value="1"/>
</dbReference>
<feature type="domain" description="Histidine kinase/HSP90-like ATPase" evidence="6">
    <location>
        <begin position="42"/>
        <end position="101"/>
    </location>
</feature>
<proteinExistence type="predicted"/>
<evidence type="ECO:0000259" key="6">
    <source>
        <dbReference type="Pfam" id="PF02518"/>
    </source>
</evidence>
<feature type="non-terminal residue" evidence="7">
    <location>
        <position position="104"/>
    </location>
</feature>
<keyword evidence="5 7" id="KW-0418">Kinase</keyword>
<evidence type="ECO:0000256" key="2">
    <source>
        <dbReference type="ARBA" id="ARBA00012438"/>
    </source>
</evidence>
<name>A0A5S3WIC3_9GAMM</name>
<keyword evidence="3" id="KW-0597">Phosphoprotein</keyword>
<evidence type="ECO:0000313" key="8">
    <source>
        <dbReference type="Proteomes" id="UP000306719"/>
    </source>
</evidence>
<dbReference type="InterPro" id="IPR003594">
    <property type="entry name" value="HATPase_dom"/>
</dbReference>
<dbReference type="EMBL" id="PNCJ01000199">
    <property type="protein sequence ID" value="TMP26987.1"/>
    <property type="molecule type" value="Genomic_DNA"/>
</dbReference>
<dbReference type="PANTHER" id="PTHR45436">
    <property type="entry name" value="SENSOR HISTIDINE KINASE YKOH"/>
    <property type="match status" value="1"/>
</dbReference>
<evidence type="ECO:0000256" key="1">
    <source>
        <dbReference type="ARBA" id="ARBA00000085"/>
    </source>
</evidence>
<reference evidence="7 8" key="1">
    <citation type="submission" date="2018-01" db="EMBL/GenBank/DDBJ databases">
        <authorList>
            <person name="Paulsen S."/>
            <person name="Gram L.K."/>
        </authorList>
    </citation>
    <scope>NUCLEOTIDE SEQUENCE [LARGE SCALE GENOMIC DNA]</scope>
    <source>
        <strain evidence="7 8">S2599</strain>
    </source>
</reference>
<comment type="caution">
    <text evidence="7">The sequence shown here is derived from an EMBL/GenBank/DDBJ whole genome shotgun (WGS) entry which is preliminary data.</text>
</comment>
<dbReference type="SUPFAM" id="SSF55874">
    <property type="entry name" value="ATPase domain of HSP90 chaperone/DNA topoisomerase II/histidine kinase"/>
    <property type="match status" value="1"/>
</dbReference>
<protein>
    <recommendedName>
        <fullName evidence="2">histidine kinase</fullName>
        <ecNumber evidence="2">2.7.13.3</ecNumber>
    </recommendedName>
</protein>
<sequence length="104" mass="11313">AKKEHYDLQQVVHGCMQGYQFAYPQAHFDINISDAAIPVEGSADFLAQLLDKLINNALEFAYEGSAIGVSLERQAQHAVLKVSNQGPALPADIGEHIFDSMVSV</sequence>
<organism evidence="7 8">
    <name type="scientific">Pseudoalteromonas rubra</name>
    <dbReference type="NCBI Taxonomy" id="43658"/>
    <lineage>
        <taxon>Bacteria</taxon>
        <taxon>Pseudomonadati</taxon>
        <taxon>Pseudomonadota</taxon>
        <taxon>Gammaproteobacteria</taxon>
        <taxon>Alteromonadales</taxon>
        <taxon>Pseudoalteromonadaceae</taxon>
        <taxon>Pseudoalteromonas</taxon>
    </lineage>
</organism>
<gene>
    <name evidence="7" type="ORF">CWB98_24035</name>
</gene>
<reference evidence="8" key="2">
    <citation type="submission" date="2019-06" db="EMBL/GenBank/DDBJ databases">
        <title>Co-occurence of chitin degradation, pigmentation and bioactivity in marine Pseudoalteromonas.</title>
        <authorList>
            <person name="Sonnenschein E.C."/>
            <person name="Bech P.K."/>
        </authorList>
    </citation>
    <scope>NUCLEOTIDE SEQUENCE [LARGE SCALE GENOMIC DNA]</scope>
    <source>
        <strain evidence="8">S2599</strain>
    </source>
</reference>
<dbReference type="RefSeq" id="WP_249364758.1">
    <property type="nucleotide sequence ID" value="NZ_PNCJ01000199.1"/>
</dbReference>
<keyword evidence="4" id="KW-0808">Transferase</keyword>
<evidence type="ECO:0000313" key="7">
    <source>
        <dbReference type="EMBL" id="TMP26987.1"/>
    </source>
</evidence>
<evidence type="ECO:0000256" key="5">
    <source>
        <dbReference type="ARBA" id="ARBA00022777"/>
    </source>
</evidence>
<evidence type="ECO:0000256" key="3">
    <source>
        <dbReference type="ARBA" id="ARBA00022553"/>
    </source>
</evidence>
<dbReference type="Pfam" id="PF02518">
    <property type="entry name" value="HATPase_c"/>
    <property type="match status" value="1"/>
</dbReference>
<comment type="catalytic activity">
    <reaction evidence="1">
        <text>ATP + protein L-histidine = ADP + protein N-phospho-L-histidine.</text>
        <dbReference type="EC" id="2.7.13.3"/>
    </reaction>
</comment>
<feature type="non-terminal residue" evidence="7">
    <location>
        <position position="1"/>
    </location>
</feature>
<dbReference type="EC" id="2.7.13.3" evidence="2"/>
<dbReference type="AlphaFoldDB" id="A0A5S3WIC3"/>
<dbReference type="InterPro" id="IPR036890">
    <property type="entry name" value="HATPase_C_sf"/>
</dbReference>
<dbReference type="Proteomes" id="UP000306719">
    <property type="component" value="Unassembled WGS sequence"/>
</dbReference>
<dbReference type="GO" id="GO:0004673">
    <property type="term" value="F:protein histidine kinase activity"/>
    <property type="evidence" value="ECO:0007669"/>
    <property type="project" value="UniProtKB-EC"/>
</dbReference>
<dbReference type="Gene3D" id="3.30.565.10">
    <property type="entry name" value="Histidine kinase-like ATPase, C-terminal domain"/>
    <property type="match status" value="1"/>
</dbReference>